<evidence type="ECO:0000256" key="7">
    <source>
        <dbReference type="RuleBase" id="RU003832"/>
    </source>
</evidence>
<keyword evidence="6 7" id="KW-0333">Golgi apparatus</keyword>
<keyword evidence="4 7" id="KW-0328">Glycosyltransferase</keyword>
<dbReference type="UniPathway" id="UPA00378"/>
<dbReference type="GO" id="GO:0000139">
    <property type="term" value="C:Golgi membrane"/>
    <property type="evidence" value="ECO:0007669"/>
    <property type="project" value="UniProtKB-SubCell"/>
</dbReference>
<evidence type="ECO:0000256" key="6">
    <source>
        <dbReference type="ARBA" id="ARBA00023034"/>
    </source>
</evidence>
<sequence length="210" mass="24113">MDGDERWSVDLGFVDVSAGREFYGWELRQHLQVDVFGKCGELKCGQSHHDLKCYSTVLRPNYKFYLAFENNLCEDYITEKVWLPLHYGLVPVVYGGARYAHFLPPHSYVDATYLTPLQLARLLSSVGSSPKLYGLYHLWRKYWKVLLTPPLCELCLKLHLKTSNNKEALQGQTYGTFRRGGGELTTARPTTHRTIIPDSPNLKPRRSFKG</sequence>
<organism evidence="9 10">
    <name type="scientific">Chionoecetes opilio</name>
    <name type="common">Atlantic snow crab</name>
    <name type="synonym">Cancer opilio</name>
    <dbReference type="NCBI Taxonomy" id="41210"/>
    <lineage>
        <taxon>Eukaryota</taxon>
        <taxon>Metazoa</taxon>
        <taxon>Ecdysozoa</taxon>
        <taxon>Arthropoda</taxon>
        <taxon>Crustacea</taxon>
        <taxon>Multicrustacea</taxon>
        <taxon>Malacostraca</taxon>
        <taxon>Eumalacostraca</taxon>
        <taxon>Eucarida</taxon>
        <taxon>Decapoda</taxon>
        <taxon>Pleocyemata</taxon>
        <taxon>Brachyura</taxon>
        <taxon>Eubrachyura</taxon>
        <taxon>Majoidea</taxon>
        <taxon>Majidae</taxon>
        <taxon>Chionoecetes</taxon>
    </lineage>
</organism>
<dbReference type="GO" id="GO:0032580">
    <property type="term" value="C:Golgi cisterna membrane"/>
    <property type="evidence" value="ECO:0007669"/>
    <property type="project" value="UniProtKB-SubCell"/>
</dbReference>
<dbReference type="EC" id="2.4.1.-" evidence="7"/>
<keyword evidence="5 7" id="KW-0808">Transferase</keyword>
<dbReference type="Proteomes" id="UP000770661">
    <property type="component" value="Unassembled WGS sequence"/>
</dbReference>
<dbReference type="OrthoDB" id="6355192at2759"/>
<evidence type="ECO:0000256" key="4">
    <source>
        <dbReference type="ARBA" id="ARBA00022676"/>
    </source>
</evidence>
<dbReference type="InterPro" id="IPR001503">
    <property type="entry name" value="Glyco_trans_10"/>
</dbReference>
<reference evidence="9" key="1">
    <citation type="submission" date="2020-07" db="EMBL/GenBank/DDBJ databases">
        <title>The High-quality genome of the commercially important snow crab, Chionoecetes opilio.</title>
        <authorList>
            <person name="Jeong J.-H."/>
            <person name="Ryu S."/>
        </authorList>
    </citation>
    <scope>NUCLEOTIDE SEQUENCE</scope>
    <source>
        <strain evidence="9">MADBK_172401_WGS</strain>
        <tissue evidence="9">Digestive gland</tissue>
    </source>
</reference>
<evidence type="ECO:0000256" key="5">
    <source>
        <dbReference type="ARBA" id="ARBA00022679"/>
    </source>
</evidence>
<evidence type="ECO:0000313" key="9">
    <source>
        <dbReference type="EMBL" id="KAG0729513.1"/>
    </source>
</evidence>
<feature type="domain" description="Fucosyltransferase C-terminal" evidence="8">
    <location>
        <begin position="18"/>
        <end position="166"/>
    </location>
</feature>
<proteinExistence type="inferred from homology"/>
<accession>A0A8J5CR60</accession>
<evidence type="ECO:0000313" key="10">
    <source>
        <dbReference type="Proteomes" id="UP000770661"/>
    </source>
</evidence>
<name>A0A8J5CR60_CHIOP</name>
<evidence type="ECO:0000256" key="3">
    <source>
        <dbReference type="ARBA" id="ARBA00008919"/>
    </source>
</evidence>
<dbReference type="Gene3D" id="3.40.50.11660">
    <property type="entry name" value="Glycosyl transferase family 10, C-terminal domain"/>
    <property type="match status" value="1"/>
</dbReference>
<dbReference type="PANTHER" id="PTHR48438">
    <property type="entry name" value="ALPHA-(1,3)-FUCOSYLTRANSFERASE C-RELATED"/>
    <property type="match status" value="1"/>
</dbReference>
<keyword evidence="7" id="KW-0472">Membrane</keyword>
<protein>
    <recommendedName>
        <fullName evidence="7">Fucosyltransferase</fullName>
        <ecNumber evidence="7">2.4.1.-</ecNumber>
    </recommendedName>
</protein>
<comment type="subcellular location">
    <subcellularLocation>
        <location evidence="1">Golgi apparatus membrane</location>
        <topology evidence="1">Single-pass type II membrane protein</topology>
    </subcellularLocation>
    <subcellularLocation>
        <location evidence="7">Golgi apparatus</location>
        <location evidence="7">Golgi stack membrane</location>
        <topology evidence="7">Single-pass type II membrane protein</topology>
    </subcellularLocation>
</comment>
<dbReference type="EMBL" id="JACEEZ010001085">
    <property type="protein sequence ID" value="KAG0729513.1"/>
    <property type="molecule type" value="Genomic_DNA"/>
</dbReference>
<dbReference type="InterPro" id="IPR055270">
    <property type="entry name" value="Glyco_tran_10_C"/>
</dbReference>
<dbReference type="AlphaFoldDB" id="A0A8J5CR60"/>
<evidence type="ECO:0000256" key="2">
    <source>
        <dbReference type="ARBA" id="ARBA00004922"/>
    </source>
</evidence>
<dbReference type="GO" id="GO:0008417">
    <property type="term" value="F:fucosyltransferase activity"/>
    <property type="evidence" value="ECO:0007669"/>
    <property type="project" value="InterPro"/>
</dbReference>
<comment type="pathway">
    <text evidence="2">Protein modification; protein glycosylation.</text>
</comment>
<gene>
    <name evidence="9" type="primary">FucTC_0</name>
    <name evidence="9" type="ORF">GWK47_030158</name>
</gene>
<evidence type="ECO:0000256" key="1">
    <source>
        <dbReference type="ARBA" id="ARBA00004323"/>
    </source>
</evidence>
<dbReference type="PANTHER" id="PTHR48438:SF1">
    <property type="entry name" value="ALPHA-(1,3)-FUCOSYLTRANSFERASE C-RELATED"/>
    <property type="match status" value="1"/>
</dbReference>
<keyword evidence="10" id="KW-1185">Reference proteome</keyword>
<comment type="similarity">
    <text evidence="3 7">Belongs to the glycosyltransferase 10 family.</text>
</comment>
<comment type="caution">
    <text evidence="9">The sequence shown here is derived from an EMBL/GenBank/DDBJ whole genome shotgun (WGS) entry which is preliminary data.</text>
</comment>
<dbReference type="SUPFAM" id="SSF53756">
    <property type="entry name" value="UDP-Glycosyltransferase/glycogen phosphorylase"/>
    <property type="match status" value="1"/>
</dbReference>
<dbReference type="Pfam" id="PF00852">
    <property type="entry name" value="Glyco_transf_10"/>
    <property type="match status" value="1"/>
</dbReference>
<dbReference type="InterPro" id="IPR038577">
    <property type="entry name" value="GT10-like_C_sf"/>
</dbReference>
<evidence type="ECO:0000259" key="8">
    <source>
        <dbReference type="Pfam" id="PF00852"/>
    </source>
</evidence>
<keyword evidence="7" id="KW-0812">Transmembrane</keyword>